<dbReference type="EMBL" id="MEHK01000001">
    <property type="protein sequence ID" value="OEJ35718.1"/>
    <property type="molecule type" value="Genomic_DNA"/>
</dbReference>
<dbReference type="RefSeq" id="WP_069923897.1">
    <property type="nucleotide sequence ID" value="NZ_MEHK01000001.1"/>
</dbReference>
<dbReference type="Proteomes" id="UP000095705">
    <property type="component" value="Unassembled WGS sequence"/>
</dbReference>
<evidence type="ECO:0000313" key="2">
    <source>
        <dbReference type="Proteomes" id="UP000095705"/>
    </source>
</evidence>
<evidence type="ECO:0000313" key="1">
    <source>
        <dbReference type="EMBL" id="OEJ35718.1"/>
    </source>
</evidence>
<name>A0A1E5Q1D2_9ACTN</name>
<dbReference type="STRING" id="36818.BGK67_14690"/>
<gene>
    <name evidence="1" type="ORF">BGK67_14690</name>
</gene>
<sequence length="104" mass="11027">MRIPEEARDRLAAVAAVYAPSCALVEADRTRPGTAGHLASLPGITILDLDLPAALAVARQETWAAAQSRYAARPTADRPDGAVVATTSPKRWEGEPVRILDLTP</sequence>
<protein>
    <submittedName>
        <fullName evidence="1">Uncharacterized protein</fullName>
    </submittedName>
</protein>
<organism evidence="1 2">
    <name type="scientific">Streptomyces subrutilus</name>
    <dbReference type="NCBI Taxonomy" id="36818"/>
    <lineage>
        <taxon>Bacteria</taxon>
        <taxon>Bacillati</taxon>
        <taxon>Actinomycetota</taxon>
        <taxon>Actinomycetes</taxon>
        <taxon>Kitasatosporales</taxon>
        <taxon>Streptomycetaceae</taxon>
        <taxon>Streptomyces</taxon>
    </lineage>
</organism>
<keyword evidence="2" id="KW-1185">Reference proteome</keyword>
<reference evidence="1 2" key="1">
    <citation type="submission" date="2016-08" db="EMBL/GenBank/DDBJ databases">
        <title>The complete genome of Streptomyces subrutilus 10-1-1.</title>
        <authorList>
            <person name="Chen X."/>
        </authorList>
    </citation>
    <scope>NUCLEOTIDE SEQUENCE [LARGE SCALE GENOMIC DNA]</scope>
    <source>
        <strain evidence="1 2">10-1-1</strain>
    </source>
</reference>
<comment type="caution">
    <text evidence="1">The sequence shown here is derived from an EMBL/GenBank/DDBJ whole genome shotgun (WGS) entry which is preliminary data.</text>
</comment>
<proteinExistence type="predicted"/>
<dbReference type="AlphaFoldDB" id="A0A1E5Q1D2"/>
<accession>A0A1E5Q1D2</accession>